<keyword evidence="7" id="KW-0456">Lyase</keyword>
<keyword evidence="4" id="KW-0378">Hydrolase</keyword>
<keyword evidence="3" id="KW-0227">DNA damage</keyword>
<keyword evidence="2" id="KW-0645">Protease</keyword>
<dbReference type="EMBL" id="JAACJK010000163">
    <property type="protein sequence ID" value="KAF5326217.1"/>
    <property type="molecule type" value="Genomic_DNA"/>
</dbReference>
<dbReference type="GO" id="GO:0003697">
    <property type="term" value="F:single-stranded DNA binding"/>
    <property type="evidence" value="ECO:0007669"/>
    <property type="project" value="InterPro"/>
</dbReference>
<dbReference type="Proteomes" id="UP000541558">
    <property type="component" value="Unassembled WGS sequence"/>
</dbReference>
<dbReference type="AlphaFoldDB" id="A0A8H5F7B7"/>
<gene>
    <name evidence="9" type="ORF">D9611_000887</name>
</gene>
<dbReference type="SUPFAM" id="SSF143081">
    <property type="entry name" value="BB1717-like"/>
    <property type="match status" value="1"/>
</dbReference>
<evidence type="ECO:0000256" key="2">
    <source>
        <dbReference type="ARBA" id="ARBA00022670"/>
    </source>
</evidence>
<dbReference type="GO" id="GO:0008233">
    <property type="term" value="F:peptidase activity"/>
    <property type="evidence" value="ECO:0007669"/>
    <property type="project" value="UniProtKB-KW"/>
</dbReference>
<organism evidence="9 10">
    <name type="scientific">Ephemerocybe angulata</name>
    <dbReference type="NCBI Taxonomy" id="980116"/>
    <lineage>
        <taxon>Eukaryota</taxon>
        <taxon>Fungi</taxon>
        <taxon>Dikarya</taxon>
        <taxon>Basidiomycota</taxon>
        <taxon>Agaricomycotina</taxon>
        <taxon>Agaricomycetes</taxon>
        <taxon>Agaricomycetidae</taxon>
        <taxon>Agaricales</taxon>
        <taxon>Agaricineae</taxon>
        <taxon>Psathyrellaceae</taxon>
        <taxon>Ephemerocybe</taxon>
    </lineage>
</organism>
<dbReference type="GO" id="GO:0106300">
    <property type="term" value="P:protein-DNA covalent cross-linking repair"/>
    <property type="evidence" value="ECO:0007669"/>
    <property type="project" value="InterPro"/>
</dbReference>
<dbReference type="PANTHER" id="PTHR13604:SF0">
    <property type="entry name" value="ABASIC SITE PROCESSING PROTEIN HMCES"/>
    <property type="match status" value="1"/>
</dbReference>
<feature type="compositionally biased region" description="Polar residues" evidence="8">
    <location>
        <begin position="264"/>
        <end position="285"/>
    </location>
</feature>
<evidence type="ECO:0000256" key="8">
    <source>
        <dbReference type="SAM" id="MobiDB-lite"/>
    </source>
</evidence>
<dbReference type="PANTHER" id="PTHR13604">
    <property type="entry name" value="DC12-RELATED"/>
    <property type="match status" value="1"/>
</dbReference>
<proteinExistence type="inferred from homology"/>
<evidence type="ECO:0000256" key="4">
    <source>
        <dbReference type="ARBA" id="ARBA00022801"/>
    </source>
</evidence>
<accession>A0A8H5F7B7</accession>
<name>A0A8H5F7B7_9AGAR</name>
<dbReference type="Pfam" id="PF02586">
    <property type="entry name" value="SRAP"/>
    <property type="match status" value="1"/>
</dbReference>
<evidence type="ECO:0000256" key="1">
    <source>
        <dbReference type="ARBA" id="ARBA00008136"/>
    </source>
</evidence>
<dbReference type="Gene3D" id="3.90.1680.10">
    <property type="entry name" value="SOS response associated peptidase-like"/>
    <property type="match status" value="1"/>
</dbReference>
<dbReference type="GO" id="GO:0016829">
    <property type="term" value="F:lyase activity"/>
    <property type="evidence" value="ECO:0007669"/>
    <property type="project" value="UniProtKB-KW"/>
</dbReference>
<sequence>MAKPYMHFALPGTIAEIVEALCSDRYLQTDSPQIQIHGDVTIRDELKPRYNISKTLDAPVIYLHEGDGGTQMAVAMMSYGLVPSWNFSVEHTSDASRIATVVGNDLANGAWRWKELRRRRCLVPCHGYYFFPLKKEKNQLPSFIKRDDEDVLFMAGIYSVCKGISTFAVVKREVLKTTLPGSTQPIFLESKDEIECWLQDVGPEATNWNDALSELVIEKHDDKVVPLTHYNVPNTVRDTTKEALSLIQPVSKQSGSIGALFAKQRQTQVSTQGSASDPSPSQTLPLTAPRSYDSPSRRRRVSSKPLVVTQINRRSVSPEYVSSGSDNES</sequence>
<keyword evidence="5" id="KW-0190">Covalent protein-DNA linkage</keyword>
<dbReference type="OrthoDB" id="2111841at2759"/>
<feature type="compositionally biased region" description="Polar residues" evidence="8">
    <location>
        <begin position="309"/>
        <end position="329"/>
    </location>
</feature>
<comment type="caution">
    <text evidence="9">The sequence shown here is derived from an EMBL/GenBank/DDBJ whole genome shotgun (WGS) entry which is preliminary data.</text>
</comment>
<evidence type="ECO:0000256" key="7">
    <source>
        <dbReference type="ARBA" id="ARBA00023239"/>
    </source>
</evidence>
<evidence type="ECO:0000256" key="5">
    <source>
        <dbReference type="ARBA" id="ARBA00023124"/>
    </source>
</evidence>
<reference evidence="9 10" key="1">
    <citation type="journal article" date="2020" name="ISME J.">
        <title>Uncovering the hidden diversity of litter-decomposition mechanisms in mushroom-forming fungi.</title>
        <authorList>
            <person name="Floudas D."/>
            <person name="Bentzer J."/>
            <person name="Ahren D."/>
            <person name="Johansson T."/>
            <person name="Persson P."/>
            <person name="Tunlid A."/>
        </authorList>
    </citation>
    <scope>NUCLEOTIDE SEQUENCE [LARGE SCALE GENOMIC DNA]</scope>
    <source>
        <strain evidence="9 10">CBS 175.51</strain>
    </source>
</reference>
<dbReference type="InterPro" id="IPR003738">
    <property type="entry name" value="SRAP"/>
</dbReference>
<comment type="similarity">
    <text evidence="1">Belongs to the SOS response-associated peptidase family.</text>
</comment>
<evidence type="ECO:0000313" key="9">
    <source>
        <dbReference type="EMBL" id="KAF5326217.1"/>
    </source>
</evidence>
<dbReference type="InterPro" id="IPR036590">
    <property type="entry name" value="SRAP-like"/>
</dbReference>
<evidence type="ECO:0000256" key="6">
    <source>
        <dbReference type="ARBA" id="ARBA00023125"/>
    </source>
</evidence>
<evidence type="ECO:0000313" key="10">
    <source>
        <dbReference type="Proteomes" id="UP000541558"/>
    </source>
</evidence>
<protein>
    <submittedName>
        <fullName evidence="9">Uncharacterized protein</fullName>
    </submittedName>
</protein>
<keyword evidence="6" id="KW-0238">DNA-binding</keyword>
<keyword evidence="10" id="KW-1185">Reference proteome</keyword>
<dbReference type="GO" id="GO:0006508">
    <property type="term" value="P:proteolysis"/>
    <property type="evidence" value="ECO:0007669"/>
    <property type="project" value="UniProtKB-KW"/>
</dbReference>
<evidence type="ECO:0000256" key="3">
    <source>
        <dbReference type="ARBA" id="ARBA00022763"/>
    </source>
</evidence>
<feature type="region of interest" description="Disordered" evidence="8">
    <location>
        <begin position="264"/>
        <end position="329"/>
    </location>
</feature>